<dbReference type="InterPro" id="IPR029058">
    <property type="entry name" value="AB_hydrolase_fold"/>
</dbReference>
<dbReference type="Proteomes" id="UP000010475">
    <property type="component" value="Chromosome"/>
</dbReference>
<gene>
    <name evidence="1" type="ORF">Cylst_3749</name>
</gene>
<dbReference type="AlphaFoldDB" id="K9X1F8"/>
<dbReference type="RefSeq" id="WP_015209117.1">
    <property type="nucleotide sequence ID" value="NC_019757.1"/>
</dbReference>
<dbReference type="SUPFAM" id="SSF53474">
    <property type="entry name" value="alpha/beta-Hydrolases"/>
    <property type="match status" value="1"/>
</dbReference>
<proteinExistence type="predicted"/>
<organism evidence="1 2">
    <name type="scientific">Cylindrospermum stagnale PCC 7417</name>
    <dbReference type="NCBI Taxonomy" id="56107"/>
    <lineage>
        <taxon>Bacteria</taxon>
        <taxon>Bacillati</taxon>
        <taxon>Cyanobacteriota</taxon>
        <taxon>Cyanophyceae</taxon>
        <taxon>Nostocales</taxon>
        <taxon>Nostocaceae</taxon>
        <taxon>Cylindrospermum</taxon>
    </lineage>
</organism>
<keyword evidence="2" id="KW-1185">Reference proteome</keyword>
<reference evidence="1 2" key="1">
    <citation type="submission" date="2012-06" db="EMBL/GenBank/DDBJ databases">
        <title>Finished chromosome of genome of Cylindrospermum stagnale PCC 7417.</title>
        <authorList>
            <consortium name="US DOE Joint Genome Institute"/>
            <person name="Gugger M."/>
            <person name="Coursin T."/>
            <person name="Rippka R."/>
            <person name="Tandeau De Marsac N."/>
            <person name="Huntemann M."/>
            <person name="Wei C.-L."/>
            <person name="Han J."/>
            <person name="Detter J.C."/>
            <person name="Han C."/>
            <person name="Tapia R."/>
            <person name="Chen A."/>
            <person name="Kyrpides N."/>
            <person name="Mavromatis K."/>
            <person name="Markowitz V."/>
            <person name="Szeto E."/>
            <person name="Ivanova N."/>
            <person name="Pagani I."/>
            <person name="Pati A."/>
            <person name="Goodwin L."/>
            <person name="Nordberg H.P."/>
            <person name="Cantor M.N."/>
            <person name="Hua S.X."/>
            <person name="Woyke T."/>
            <person name="Kerfeld C.A."/>
        </authorList>
    </citation>
    <scope>NUCLEOTIDE SEQUENCE [LARGE SCALE GENOMIC DNA]</scope>
    <source>
        <strain evidence="1 2">PCC 7417</strain>
    </source>
</reference>
<dbReference type="STRING" id="56107.Cylst_3749"/>
<name>K9X1F8_9NOST</name>
<evidence type="ECO:0000313" key="2">
    <source>
        <dbReference type="Proteomes" id="UP000010475"/>
    </source>
</evidence>
<dbReference type="PATRIC" id="fig|56107.3.peg.4124"/>
<dbReference type="KEGG" id="csg:Cylst_3749"/>
<dbReference type="Gene3D" id="3.40.50.1820">
    <property type="entry name" value="alpha/beta hydrolase"/>
    <property type="match status" value="1"/>
</dbReference>
<evidence type="ECO:0000313" key="1">
    <source>
        <dbReference type="EMBL" id="AFZ25871.1"/>
    </source>
</evidence>
<dbReference type="eggNOG" id="COG1073">
    <property type="taxonomic scope" value="Bacteria"/>
</dbReference>
<accession>K9X1F8</accession>
<dbReference type="HOGENOM" id="CLU_867767_0_0_3"/>
<evidence type="ECO:0008006" key="3">
    <source>
        <dbReference type="Google" id="ProtNLM"/>
    </source>
</evidence>
<dbReference type="EMBL" id="CP003642">
    <property type="protein sequence ID" value="AFZ25871.1"/>
    <property type="molecule type" value="Genomic_DNA"/>
</dbReference>
<protein>
    <recommendedName>
        <fullName evidence="3">Alpha/beta hydrolase</fullName>
    </recommendedName>
</protein>
<sequence>MLVSQDLLFIMHIYGPDAINFDGVNGDRYWFHESDYFTGASDVDERLSGFPVSVFLPQNRPAQDTPLVIGLQGMCAPYSWNAFIVPTLTQMGIAVALFDTPLAGERSLVRTFTAVAEKEIKPLVDRGIPFDSKLMLCIFRRTAADIARVQEFCCKRYGLSDRLAMFGVSLGVLQAAYAFTANGLGARLLGVIGHANLQSFAKSWGYWMLPDLAASPLGGLVERVQPELKPIVKILQLAKNLKYPDENALACNPMTYIEGVKPSRRVRFLVGANDPIVSIRDVQACAQSFPDGECYVVPGLGHGNRKWGPTFVDHVRYFLGTQLGDWRS</sequence>